<name>A0A0E9X5H2_ANGAN</name>
<reference evidence="1" key="1">
    <citation type="submission" date="2014-11" db="EMBL/GenBank/DDBJ databases">
        <authorList>
            <person name="Amaro Gonzalez C."/>
        </authorList>
    </citation>
    <scope>NUCLEOTIDE SEQUENCE</scope>
</reference>
<evidence type="ECO:0000313" key="1">
    <source>
        <dbReference type="EMBL" id="JAH97721.1"/>
    </source>
</evidence>
<dbReference type="EMBL" id="GBXM01010856">
    <property type="protein sequence ID" value="JAH97721.1"/>
    <property type="molecule type" value="Transcribed_RNA"/>
</dbReference>
<dbReference type="AlphaFoldDB" id="A0A0E9X5H2"/>
<sequence>MPPNNMESDLVNSLCSYRPHFFYKNSSWTHERLQCMAQLSSQFVCQSICDLEFEGFNTKTVSTYVQCLMFQSHNCLCSSCIEQYSVVILSSEMRCGS</sequence>
<organism evidence="1">
    <name type="scientific">Anguilla anguilla</name>
    <name type="common">European freshwater eel</name>
    <name type="synonym">Muraena anguilla</name>
    <dbReference type="NCBI Taxonomy" id="7936"/>
    <lineage>
        <taxon>Eukaryota</taxon>
        <taxon>Metazoa</taxon>
        <taxon>Chordata</taxon>
        <taxon>Craniata</taxon>
        <taxon>Vertebrata</taxon>
        <taxon>Euteleostomi</taxon>
        <taxon>Actinopterygii</taxon>
        <taxon>Neopterygii</taxon>
        <taxon>Teleostei</taxon>
        <taxon>Anguilliformes</taxon>
        <taxon>Anguillidae</taxon>
        <taxon>Anguilla</taxon>
    </lineage>
</organism>
<accession>A0A0E9X5H2</accession>
<proteinExistence type="predicted"/>
<reference evidence="1" key="2">
    <citation type="journal article" date="2015" name="Fish Shellfish Immunol.">
        <title>Early steps in the European eel (Anguilla anguilla)-Vibrio vulnificus interaction in the gills: Role of the RtxA13 toxin.</title>
        <authorList>
            <person name="Callol A."/>
            <person name="Pajuelo D."/>
            <person name="Ebbesson L."/>
            <person name="Teles M."/>
            <person name="MacKenzie S."/>
            <person name="Amaro C."/>
        </authorList>
    </citation>
    <scope>NUCLEOTIDE SEQUENCE</scope>
</reference>
<protein>
    <submittedName>
        <fullName evidence="1">Uncharacterized protein</fullName>
    </submittedName>
</protein>